<dbReference type="PANTHER" id="PTHR47981:SF6">
    <property type="entry name" value="SI:DKEY-13A21.4"/>
    <property type="match status" value="1"/>
</dbReference>
<keyword evidence="12" id="KW-1185">Reference proteome</keyword>
<evidence type="ECO:0000313" key="11">
    <source>
        <dbReference type="Ensembl" id="ENSLAFP00000022839.1"/>
    </source>
</evidence>
<dbReference type="NCBIfam" id="TIGR00231">
    <property type="entry name" value="small_GTP"/>
    <property type="match status" value="1"/>
</dbReference>
<evidence type="ECO:0000256" key="1">
    <source>
        <dbReference type="ARBA" id="ARBA00004616"/>
    </source>
</evidence>
<evidence type="ECO:0000256" key="3">
    <source>
        <dbReference type="ARBA" id="ARBA00022448"/>
    </source>
</evidence>
<dbReference type="InParanoid" id="G3U4T1"/>
<evidence type="ECO:0000256" key="4">
    <source>
        <dbReference type="ARBA" id="ARBA00022741"/>
    </source>
</evidence>
<dbReference type="HOGENOM" id="CLU_041217_10_6_1"/>
<dbReference type="SUPFAM" id="SSF52540">
    <property type="entry name" value="P-loop containing nucleoside triphosphate hydrolases"/>
    <property type="match status" value="1"/>
</dbReference>
<reference evidence="11 12" key="1">
    <citation type="submission" date="2009-06" db="EMBL/GenBank/DDBJ databases">
        <title>The Genome Sequence of Loxodonta africana (African elephant).</title>
        <authorList>
            <person name="Di Palma F."/>
            <person name="Heiman D."/>
            <person name="Young S."/>
            <person name="Johnson J."/>
            <person name="Lander E.S."/>
            <person name="Lindblad-Toh K."/>
        </authorList>
    </citation>
    <scope>NUCLEOTIDE SEQUENCE [LARGE SCALE GENOMIC DNA]</scope>
    <source>
        <strain evidence="11 12">Isolate ISIS603380</strain>
    </source>
</reference>
<dbReference type="AlphaFoldDB" id="G3U4T1"/>
<dbReference type="Ensembl" id="ENSLAFT00000035673.1">
    <property type="protein sequence ID" value="ENSLAFP00000022839.1"/>
    <property type="gene ID" value="ENSLAFG00000028984.1"/>
</dbReference>
<organism evidence="11 12">
    <name type="scientific">Loxodonta africana</name>
    <name type="common">African elephant</name>
    <dbReference type="NCBI Taxonomy" id="9785"/>
    <lineage>
        <taxon>Eukaryota</taxon>
        <taxon>Metazoa</taxon>
        <taxon>Chordata</taxon>
        <taxon>Craniata</taxon>
        <taxon>Vertebrata</taxon>
        <taxon>Euteleostomi</taxon>
        <taxon>Mammalia</taxon>
        <taxon>Eutheria</taxon>
        <taxon>Afrotheria</taxon>
        <taxon>Proboscidea</taxon>
        <taxon>Elephantidae</taxon>
        <taxon>Loxodonta</taxon>
    </lineage>
</organism>
<dbReference type="PROSITE" id="PS51419">
    <property type="entry name" value="RAB"/>
    <property type="match status" value="1"/>
</dbReference>
<dbReference type="PANTHER" id="PTHR47981">
    <property type="entry name" value="RAB FAMILY"/>
    <property type="match status" value="1"/>
</dbReference>
<keyword evidence="5" id="KW-0653">Protein transport</keyword>
<dbReference type="PRINTS" id="PR00449">
    <property type="entry name" value="RASTRNSFRMNG"/>
</dbReference>
<dbReference type="GO" id="GO:0015031">
    <property type="term" value="P:protein transport"/>
    <property type="evidence" value="ECO:0007669"/>
    <property type="project" value="UniProtKB-KW"/>
</dbReference>
<dbReference type="Proteomes" id="UP000007646">
    <property type="component" value="Unassembled WGS sequence"/>
</dbReference>
<dbReference type="SMART" id="SM00175">
    <property type="entry name" value="RAB"/>
    <property type="match status" value="1"/>
</dbReference>
<dbReference type="GO" id="GO:0090385">
    <property type="term" value="P:phagosome-lysosome fusion"/>
    <property type="evidence" value="ECO:0007669"/>
    <property type="project" value="TreeGrafter"/>
</dbReference>
<evidence type="ECO:0000256" key="6">
    <source>
        <dbReference type="ARBA" id="ARBA00023134"/>
    </source>
</evidence>
<reference evidence="11" key="2">
    <citation type="submission" date="2025-08" db="UniProtKB">
        <authorList>
            <consortium name="Ensembl"/>
        </authorList>
    </citation>
    <scope>IDENTIFICATION</scope>
    <source>
        <strain evidence="11">Isolate ISIS603380</strain>
    </source>
</reference>
<dbReference type="STRING" id="9785.ENSLAFP00000022839"/>
<name>G3U4T1_LOXAF</name>
<keyword evidence="7" id="KW-0449">Lipoprotein</keyword>
<dbReference type="PROSITE" id="PS51420">
    <property type="entry name" value="RHO"/>
    <property type="match status" value="1"/>
</dbReference>
<dbReference type="Gene3D" id="3.40.50.300">
    <property type="entry name" value="P-loop containing nucleotide triphosphate hydrolases"/>
    <property type="match status" value="1"/>
</dbReference>
<dbReference type="InterPro" id="IPR027417">
    <property type="entry name" value="P-loop_NTPase"/>
</dbReference>
<dbReference type="GO" id="GO:0005525">
    <property type="term" value="F:GTP binding"/>
    <property type="evidence" value="ECO:0007669"/>
    <property type="project" value="UniProtKB-KW"/>
</dbReference>
<evidence type="ECO:0000256" key="2">
    <source>
        <dbReference type="ARBA" id="ARBA00006270"/>
    </source>
</evidence>
<dbReference type="InterPro" id="IPR001806">
    <property type="entry name" value="Small_GTPase"/>
</dbReference>
<dbReference type="PROSITE" id="PS51421">
    <property type="entry name" value="RAS"/>
    <property type="match status" value="1"/>
</dbReference>
<dbReference type="GO" id="GO:0003924">
    <property type="term" value="F:GTPase activity"/>
    <property type="evidence" value="ECO:0007669"/>
    <property type="project" value="InterPro"/>
</dbReference>
<evidence type="ECO:0000256" key="5">
    <source>
        <dbReference type="ARBA" id="ARBA00022927"/>
    </source>
</evidence>
<evidence type="ECO:0000256" key="7">
    <source>
        <dbReference type="ARBA" id="ARBA00023288"/>
    </source>
</evidence>
<protein>
    <recommendedName>
        <fullName evidence="10">Ras-related protein Rab-7b</fullName>
    </recommendedName>
</protein>
<evidence type="ECO:0000256" key="9">
    <source>
        <dbReference type="ARBA" id="ARBA00058158"/>
    </source>
</evidence>
<accession>G3U4T1</accession>
<keyword evidence="3" id="KW-0813">Transport</keyword>
<dbReference type="SMART" id="SM00176">
    <property type="entry name" value="RAN"/>
    <property type="match status" value="1"/>
</dbReference>
<dbReference type="OMA" id="RQWCEEI"/>
<evidence type="ECO:0000256" key="10">
    <source>
        <dbReference type="ARBA" id="ARBA00067801"/>
    </source>
</evidence>
<dbReference type="SMART" id="SM00173">
    <property type="entry name" value="RAS"/>
    <property type="match status" value="1"/>
</dbReference>
<dbReference type="InterPro" id="IPR005225">
    <property type="entry name" value="Small_GTP-bd"/>
</dbReference>
<dbReference type="GO" id="GO:0005764">
    <property type="term" value="C:lysosome"/>
    <property type="evidence" value="ECO:0007669"/>
    <property type="project" value="UniProtKB-ARBA"/>
</dbReference>
<dbReference type="SMART" id="SM00174">
    <property type="entry name" value="RHO"/>
    <property type="match status" value="1"/>
</dbReference>
<dbReference type="GO" id="GO:0008333">
    <property type="term" value="P:endosome to lysosome transport"/>
    <property type="evidence" value="ECO:0007669"/>
    <property type="project" value="TreeGrafter"/>
</dbReference>
<comment type="similarity">
    <text evidence="2">Belongs to the small GTPase superfamily. Rab family.</text>
</comment>
<keyword evidence="8" id="KW-0636">Prenylation</keyword>
<dbReference type="eggNOG" id="KOG0394">
    <property type="taxonomic scope" value="Eukaryota"/>
</dbReference>
<evidence type="ECO:0000313" key="12">
    <source>
        <dbReference type="Proteomes" id="UP000007646"/>
    </source>
</evidence>
<proteinExistence type="inferred from homology"/>
<evidence type="ECO:0000256" key="8">
    <source>
        <dbReference type="ARBA" id="ARBA00023289"/>
    </source>
</evidence>
<sequence length="205" mass="22171">MASAGSSPLKILLVGSAGVGKSSLMSRFVHNRFCSRYRATIGADFFTKVMELEGQRVTVQLWDTAGAERFQSLGMALYRGSHCCVLVFDVTVATSFQAVAAQRAEFLMQADPPSPKQFPFVLLGNKTDLPGRQVSPREAEEWCAQTQAQYFETSAKDGTGVALAFHSASQAALRQVSKQERWDPESPCGVVLLPTGPPTTQSCAC</sequence>
<dbReference type="GO" id="GO:0002682">
    <property type="term" value="P:regulation of immune system process"/>
    <property type="evidence" value="ECO:0007669"/>
    <property type="project" value="UniProtKB-ARBA"/>
</dbReference>
<reference evidence="11" key="3">
    <citation type="submission" date="2025-09" db="UniProtKB">
        <authorList>
            <consortium name="Ensembl"/>
        </authorList>
    </citation>
    <scope>IDENTIFICATION</scope>
    <source>
        <strain evidence="11">Isolate ISIS603380</strain>
    </source>
</reference>
<dbReference type="GeneTree" id="ENSGT00940000166196"/>
<dbReference type="GO" id="GO:0005770">
    <property type="term" value="C:late endosome"/>
    <property type="evidence" value="ECO:0007669"/>
    <property type="project" value="TreeGrafter"/>
</dbReference>
<dbReference type="FunFam" id="3.40.50.300:FF:000751">
    <property type="entry name" value="Rab family GTPase, putative"/>
    <property type="match status" value="1"/>
</dbReference>
<comment type="function">
    <text evidence="9">Controls vesicular trafficking from endosomes to the trans-Golgi network (TGN). Acts as a negative regulator of TLR9 signaling and can suppress TLR9-triggered TNFA, IL6, and IFNB production in macrophages by promoting TLR9 lysosomal degradation. Also negatively regulates TLR4 signaling in macrophages by promoting lysosomal degradation of TLR4. Promotes megakaryocytic differentiation by increasing NF-kappa-B-dependent IL6 production and subsequently enhancing the association of STAT3 with GATA1. Not involved in the regulation of the EGF- and EGFR degradation pathway.</text>
</comment>
<dbReference type="Pfam" id="PF00071">
    <property type="entry name" value="Ras"/>
    <property type="match status" value="1"/>
</dbReference>
<keyword evidence="6" id="KW-0342">GTP-binding</keyword>
<keyword evidence="4" id="KW-0547">Nucleotide-binding</keyword>
<dbReference type="GO" id="GO:0030670">
    <property type="term" value="C:phagocytic vesicle membrane"/>
    <property type="evidence" value="ECO:0007669"/>
    <property type="project" value="UniProtKB-SubCell"/>
</dbReference>
<comment type="subcellular location">
    <subcellularLocation>
        <location evidence="1">Cytoplasmic vesicle</location>
        <location evidence="1">Phagosome membrane</location>
        <topology evidence="1">Lipid-anchor</topology>
        <orientation evidence="1">Cytoplasmic side</orientation>
    </subcellularLocation>
</comment>